<dbReference type="SUPFAM" id="SSF103481">
    <property type="entry name" value="Multidrug resistance efflux transporter EmrE"/>
    <property type="match status" value="2"/>
</dbReference>
<dbReference type="InParanoid" id="A0A0U5JE27"/>
<gene>
    <name evidence="7" type="ORF">PNK_2173</name>
</gene>
<protein>
    <submittedName>
        <fullName evidence="7">Putative EamA-like transporter family protein</fullName>
    </submittedName>
</protein>
<feature type="transmembrane region" description="Helical" evidence="5">
    <location>
        <begin position="185"/>
        <end position="204"/>
    </location>
</feature>
<name>A0A0U5JE27_9BACT</name>
<keyword evidence="8" id="KW-1185">Reference proteome</keyword>
<evidence type="ECO:0000259" key="6">
    <source>
        <dbReference type="Pfam" id="PF00892"/>
    </source>
</evidence>
<evidence type="ECO:0000256" key="2">
    <source>
        <dbReference type="ARBA" id="ARBA00022692"/>
    </source>
</evidence>
<comment type="subcellular location">
    <subcellularLocation>
        <location evidence="1">Membrane</location>
        <topology evidence="1">Multi-pass membrane protein</topology>
    </subcellularLocation>
</comment>
<dbReference type="PANTHER" id="PTHR22911:SF6">
    <property type="entry name" value="SOLUTE CARRIER FAMILY 35 MEMBER G1"/>
    <property type="match status" value="1"/>
</dbReference>
<feature type="transmembrane region" description="Helical" evidence="5">
    <location>
        <begin position="41"/>
        <end position="61"/>
    </location>
</feature>
<dbReference type="Pfam" id="PF00892">
    <property type="entry name" value="EamA"/>
    <property type="match status" value="2"/>
</dbReference>
<dbReference type="PANTHER" id="PTHR22911">
    <property type="entry name" value="ACYL-MALONYL CONDENSING ENZYME-RELATED"/>
    <property type="match status" value="1"/>
</dbReference>
<reference evidence="8" key="1">
    <citation type="submission" date="2015-09" db="EMBL/GenBank/DDBJ databases">
        <authorList>
            <person name="Bertelli C."/>
        </authorList>
    </citation>
    <scope>NUCLEOTIDE SEQUENCE [LARGE SCALE GENOMIC DNA]</scope>
    <source>
        <strain evidence="8">KNic</strain>
    </source>
</reference>
<keyword evidence="3 5" id="KW-1133">Transmembrane helix</keyword>
<feature type="transmembrane region" description="Helical" evidence="5">
    <location>
        <begin position="154"/>
        <end position="173"/>
    </location>
</feature>
<evidence type="ECO:0000256" key="3">
    <source>
        <dbReference type="ARBA" id="ARBA00022989"/>
    </source>
</evidence>
<feature type="transmembrane region" description="Helical" evidence="5">
    <location>
        <begin position="210"/>
        <end position="227"/>
    </location>
</feature>
<dbReference type="EMBL" id="LN879502">
    <property type="protein sequence ID" value="CUI17774.1"/>
    <property type="molecule type" value="Genomic_DNA"/>
</dbReference>
<keyword evidence="2 5" id="KW-0812">Transmembrane</keyword>
<accession>A0A0U5JE27</accession>
<sequence>MVIYTLPQPNILKGSSYALLAFFLMAIFGVLTKSASVEGSIYWVSLLTYATGLALMFPMVYKEGVEAFRTSHIGYHLGRVGFGLAASLLYTLSLREVPLVNATLLFNAAPLFIPILSLFMLKQKVSMFTWWAVLVGFIGIVIIIKPTASIVEHPGNVIGLASGISLAIAYVFIKMLSPTDSIERIVFYFFFFSTCIQLLFLPSFSDQPPSWHTIGFSLAAGIAFYYAQMSLAKAYEYATAPEVGTFQYSSVVFVGILDWMIWKQVPPISDLLGVLLVIVAGFLIMKNSNLSKKVSLPISPYDSTNSNPFEN</sequence>
<evidence type="ECO:0000313" key="7">
    <source>
        <dbReference type="EMBL" id="CUI17774.1"/>
    </source>
</evidence>
<dbReference type="AlphaFoldDB" id="A0A0U5JE27"/>
<dbReference type="InterPro" id="IPR000620">
    <property type="entry name" value="EamA_dom"/>
</dbReference>
<dbReference type="RefSeq" id="WP_032124486.1">
    <property type="nucleotide sequence ID" value="NZ_LN879502.1"/>
</dbReference>
<dbReference type="STRING" id="389348.PNK_2173"/>
<dbReference type="KEGG" id="pnl:PNK_2173"/>
<feature type="transmembrane region" description="Helical" evidence="5">
    <location>
        <begin position="128"/>
        <end position="148"/>
    </location>
</feature>
<feature type="transmembrane region" description="Helical" evidence="5">
    <location>
        <begin position="99"/>
        <end position="121"/>
    </location>
</feature>
<evidence type="ECO:0000256" key="1">
    <source>
        <dbReference type="ARBA" id="ARBA00004141"/>
    </source>
</evidence>
<evidence type="ECO:0000256" key="5">
    <source>
        <dbReference type="SAM" id="Phobius"/>
    </source>
</evidence>
<evidence type="ECO:0000313" key="8">
    <source>
        <dbReference type="Proteomes" id="UP000069902"/>
    </source>
</evidence>
<feature type="domain" description="EamA" evidence="6">
    <location>
        <begin position="13"/>
        <end position="144"/>
    </location>
</feature>
<dbReference type="Proteomes" id="UP000069902">
    <property type="component" value="Chromosome cPNK"/>
</dbReference>
<keyword evidence="4 5" id="KW-0472">Membrane</keyword>
<organism evidence="7 8">
    <name type="scientific">Candidatus Protochlamydia naegleriophila</name>
    <dbReference type="NCBI Taxonomy" id="389348"/>
    <lineage>
        <taxon>Bacteria</taxon>
        <taxon>Pseudomonadati</taxon>
        <taxon>Chlamydiota</taxon>
        <taxon>Chlamydiia</taxon>
        <taxon>Parachlamydiales</taxon>
        <taxon>Parachlamydiaceae</taxon>
        <taxon>Candidatus Protochlamydia</taxon>
    </lineage>
</organism>
<dbReference type="GO" id="GO:0016020">
    <property type="term" value="C:membrane"/>
    <property type="evidence" value="ECO:0007669"/>
    <property type="project" value="UniProtKB-SubCell"/>
</dbReference>
<feature type="transmembrane region" description="Helical" evidence="5">
    <location>
        <begin position="268"/>
        <end position="285"/>
    </location>
</feature>
<evidence type="ECO:0000256" key="4">
    <source>
        <dbReference type="ARBA" id="ARBA00023136"/>
    </source>
</evidence>
<proteinExistence type="predicted"/>
<dbReference type="PATRIC" id="fig|389348.3.peg.2443"/>
<feature type="transmembrane region" description="Helical" evidence="5">
    <location>
        <begin position="17"/>
        <end position="35"/>
    </location>
</feature>
<feature type="transmembrane region" description="Helical" evidence="5">
    <location>
        <begin position="239"/>
        <end position="262"/>
    </location>
</feature>
<dbReference type="InterPro" id="IPR037185">
    <property type="entry name" value="EmrE-like"/>
</dbReference>
<feature type="domain" description="EamA" evidence="6">
    <location>
        <begin position="155"/>
        <end position="285"/>
    </location>
</feature>